<evidence type="ECO:0000313" key="2">
    <source>
        <dbReference type="Proteomes" id="UP000091857"/>
    </source>
</evidence>
<evidence type="ECO:0000313" key="1">
    <source>
        <dbReference type="EMBL" id="KAG8647919.1"/>
    </source>
</evidence>
<name>A0ACB7H784_MANES</name>
<sequence>MAVAVTRRERWTVEMAALVVVGLLAMASPTMQLSVKKPLRGTVQKSSEEPRSIGLIVTEICCEKALNESGIFHVNSSVELLGRTFVLGTIQGAHIVYVRSASRPAANVGITLQIMADNFNLGGVILLGYGQALNDSLSVGSVVIPKWIAATGVWIWQPFYAEEEDEGQLKFTEFNYPEGGANLLGSVEYEKSQIYVNGKVKETFWTPAIISLEWLRAAYKTSVHLVESVEVVHGLKLASADMQLNNEAYKKFLYKTFGASTADTSSFAGLLGAYTNNLRFLVVRGVSGGENETDMVAANAVKVLDRFIFLISVPRASS</sequence>
<reference evidence="2" key="1">
    <citation type="journal article" date="2016" name="Nat. Biotechnol.">
        <title>Sequencing wild and cultivated cassava and related species reveals extensive interspecific hybridization and genetic diversity.</title>
        <authorList>
            <person name="Bredeson J.V."/>
            <person name="Lyons J.B."/>
            <person name="Prochnik S.E."/>
            <person name="Wu G.A."/>
            <person name="Ha C.M."/>
            <person name="Edsinger-Gonzales E."/>
            <person name="Grimwood J."/>
            <person name="Schmutz J."/>
            <person name="Rabbi I.Y."/>
            <person name="Egesi C."/>
            <person name="Nauluvula P."/>
            <person name="Lebot V."/>
            <person name="Ndunguru J."/>
            <person name="Mkamilo G."/>
            <person name="Bart R.S."/>
            <person name="Setter T.L."/>
            <person name="Gleadow R.M."/>
            <person name="Kulakow P."/>
            <person name="Ferguson M.E."/>
            <person name="Rounsley S."/>
            <person name="Rokhsar D.S."/>
        </authorList>
    </citation>
    <scope>NUCLEOTIDE SEQUENCE [LARGE SCALE GENOMIC DNA]</scope>
    <source>
        <strain evidence="2">cv. AM560-2</strain>
    </source>
</reference>
<comment type="caution">
    <text evidence="1">The sequence shown here is derived from an EMBL/GenBank/DDBJ whole genome shotgun (WGS) entry which is preliminary data.</text>
</comment>
<keyword evidence="2" id="KW-1185">Reference proteome</keyword>
<dbReference type="EMBL" id="CM004395">
    <property type="protein sequence ID" value="KAG8647919.1"/>
    <property type="molecule type" value="Genomic_DNA"/>
</dbReference>
<gene>
    <name evidence="1" type="ORF">MANES_09G125500v8</name>
</gene>
<organism evidence="1 2">
    <name type="scientific">Manihot esculenta</name>
    <name type="common">Cassava</name>
    <name type="synonym">Jatropha manihot</name>
    <dbReference type="NCBI Taxonomy" id="3983"/>
    <lineage>
        <taxon>Eukaryota</taxon>
        <taxon>Viridiplantae</taxon>
        <taxon>Streptophyta</taxon>
        <taxon>Embryophyta</taxon>
        <taxon>Tracheophyta</taxon>
        <taxon>Spermatophyta</taxon>
        <taxon>Magnoliopsida</taxon>
        <taxon>eudicotyledons</taxon>
        <taxon>Gunneridae</taxon>
        <taxon>Pentapetalae</taxon>
        <taxon>rosids</taxon>
        <taxon>fabids</taxon>
        <taxon>Malpighiales</taxon>
        <taxon>Euphorbiaceae</taxon>
        <taxon>Crotonoideae</taxon>
        <taxon>Manihoteae</taxon>
        <taxon>Manihot</taxon>
    </lineage>
</organism>
<protein>
    <submittedName>
        <fullName evidence="1">Uncharacterized protein</fullName>
    </submittedName>
</protein>
<proteinExistence type="predicted"/>
<dbReference type="Proteomes" id="UP000091857">
    <property type="component" value="Chromosome 9"/>
</dbReference>
<accession>A0ACB7H784</accession>